<organism evidence="1 2">
    <name type="scientific">Alloyangia pacifica</name>
    <dbReference type="NCBI Taxonomy" id="311180"/>
    <lineage>
        <taxon>Bacteria</taxon>
        <taxon>Pseudomonadati</taxon>
        <taxon>Pseudomonadota</taxon>
        <taxon>Alphaproteobacteria</taxon>
        <taxon>Rhodobacterales</taxon>
        <taxon>Roseobacteraceae</taxon>
        <taxon>Alloyangia</taxon>
    </lineage>
</organism>
<protein>
    <recommendedName>
        <fullName evidence="3">Lipoyl-binding domain-containing protein</fullName>
    </recommendedName>
</protein>
<dbReference type="Proteomes" id="UP000199392">
    <property type="component" value="Unassembled WGS sequence"/>
</dbReference>
<dbReference type="RefSeq" id="WP_092428217.1">
    <property type="nucleotide sequence ID" value="NZ_FNCL01000011.1"/>
</dbReference>
<dbReference type="EMBL" id="FOZW01000011">
    <property type="protein sequence ID" value="SFT13313.1"/>
    <property type="molecule type" value="Genomic_DNA"/>
</dbReference>
<keyword evidence="2" id="KW-1185">Reference proteome</keyword>
<dbReference type="AlphaFoldDB" id="A0A1I6VHW1"/>
<accession>A0A1I6VHW1</accession>
<reference evidence="2" key="1">
    <citation type="submission" date="2016-10" db="EMBL/GenBank/DDBJ databases">
        <authorList>
            <person name="Varghese N."/>
            <person name="Submissions S."/>
        </authorList>
    </citation>
    <scope>NUCLEOTIDE SEQUENCE [LARGE SCALE GENOMIC DNA]</scope>
    <source>
        <strain evidence="2">DSM 26894</strain>
    </source>
</reference>
<name>A0A1I6VHW1_9RHOB</name>
<dbReference type="STRING" id="311180.SAMN04488050_111108"/>
<evidence type="ECO:0000313" key="2">
    <source>
        <dbReference type="Proteomes" id="UP000199392"/>
    </source>
</evidence>
<sequence length="130" mass="13389">MEMTADLCTLEDILAVSRRFGVTALAFGLPDDRIELRFGEAACANAEDLPAGPSDDAAVLATAETPGLFQPQIAGLPQPVSKGDILAFLTAGPVRNTLTAPCDGTVTEQLAEADSLLGWGSPAFKITTGA</sequence>
<evidence type="ECO:0000313" key="1">
    <source>
        <dbReference type="EMBL" id="SFT13313.1"/>
    </source>
</evidence>
<dbReference type="OrthoDB" id="8228577at2"/>
<proteinExistence type="predicted"/>
<dbReference type="Gene3D" id="2.40.50.100">
    <property type="match status" value="1"/>
</dbReference>
<evidence type="ECO:0008006" key="3">
    <source>
        <dbReference type="Google" id="ProtNLM"/>
    </source>
</evidence>
<dbReference type="InterPro" id="IPR011053">
    <property type="entry name" value="Single_hybrid_motif"/>
</dbReference>
<dbReference type="SUPFAM" id="SSF51230">
    <property type="entry name" value="Single hybrid motif"/>
    <property type="match status" value="1"/>
</dbReference>
<gene>
    <name evidence="1" type="ORF">SAMN04488050_111108</name>
</gene>